<accession>A0ABV7DU76</accession>
<sequence length="251" mass="26367">MSTPITVVPTARPRLPVAVGAGLTNRGMVRERNEDSILTDPSGALWAVADGMGGYGFGDLASDIVIDCLARIPDGVDPGPALVARLKEANELVLQRQRAPGMGRMGATVVAVLIGRAVAHVAWAGDSRAYLLRGGHLRPLTRDHSVVQEMVDRGELTPAEAESHPESHMVTRAVGGGAELDVDLVSVPLAVGDRLLLCSDGLTRCVYESTVETLLRDAASPEEACQKLIREALDSGAPDNVSAIAIVIRDG</sequence>
<dbReference type="PROSITE" id="PS51746">
    <property type="entry name" value="PPM_2"/>
    <property type="match status" value="1"/>
</dbReference>
<evidence type="ECO:0000259" key="1">
    <source>
        <dbReference type="PROSITE" id="PS51746"/>
    </source>
</evidence>
<keyword evidence="2" id="KW-0378">Hydrolase</keyword>
<dbReference type="InterPro" id="IPR001932">
    <property type="entry name" value="PPM-type_phosphatase-like_dom"/>
</dbReference>
<dbReference type="PANTHER" id="PTHR13832">
    <property type="entry name" value="PROTEIN PHOSPHATASE 2C"/>
    <property type="match status" value="1"/>
</dbReference>
<dbReference type="EC" id="3.1.3.16" evidence="2"/>
<evidence type="ECO:0000313" key="2">
    <source>
        <dbReference type="EMBL" id="MFC3086597.1"/>
    </source>
</evidence>
<dbReference type="RefSeq" id="WP_197645669.1">
    <property type="nucleotide sequence ID" value="NZ_JAEACP010000015.1"/>
</dbReference>
<evidence type="ECO:0000313" key="3">
    <source>
        <dbReference type="Proteomes" id="UP001595445"/>
    </source>
</evidence>
<dbReference type="CDD" id="cd00143">
    <property type="entry name" value="PP2Cc"/>
    <property type="match status" value="1"/>
</dbReference>
<keyword evidence="3" id="KW-1185">Reference proteome</keyword>
<dbReference type="InterPro" id="IPR015655">
    <property type="entry name" value="PP2C"/>
</dbReference>
<gene>
    <name evidence="2" type="ORF">ACFOD6_11120</name>
</gene>
<dbReference type="Pfam" id="PF13672">
    <property type="entry name" value="PP2C_2"/>
    <property type="match status" value="1"/>
</dbReference>
<reference evidence="3" key="1">
    <citation type="journal article" date="2019" name="Int. J. Syst. Evol. Microbiol.">
        <title>The Global Catalogue of Microorganisms (GCM) 10K type strain sequencing project: providing services to taxonomists for standard genome sequencing and annotation.</title>
        <authorList>
            <consortium name="The Broad Institute Genomics Platform"/>
            <consortium name="The Broad Institute Genome Sequencing Center for Infectious Disease"/>
            <person name="Wu L."/>
            <person name="Ma J."/>
        </authorList>
    </citation>
    <scope>NUCLEOTIDE SEQUENCE [LARGE SCALE GENOMIC DNA]</scope>
    <source>
        <strain evidence="3">KCTC 62102</strain>
    </source>
</reference>
<proteinExistence type="predicted"/>
<organism evidence="2 3">
    <name type="scientific">Tabrizicola soli</name>
    <dbReference type="NCBI Taxonomy" id="2185115"/>
    <lineage>
        <taxon>Bacteria</taxon>
        <taxon>Pseudomonadati</taxon>
        <taxon>Pseudomonadota</taxon>
        <taxon>Alphaproteobacteria</taxon>
        <taxon>Rhodobacterales</taxon>
        <taxon>Paracoccaceae</taxon>
        <taxon>Tabrizicola</taxon>
    </lineage>
</organism>
<dbReference type="PANTHER" id="PTHR13832:SF827">
    <property type="entry name" value="PROTEIN PHOSPHATASE 1L"/>
    <property type="match status" value="1"/>
</dbReference>
<comment type="caution">
    <text evidence="2">The sequence shown here is derived from an EMBL/GenBank/DDBJ whole genome shotgun (WGS) entry which is preliminary data.</text>
</comment>
<dbReference type="SMART" id="SM00332">
    <property type="entry name" value="PP2Cc"/>
    <property type="match status" value="1"/>
</dbReference>
<feature type="domain" description="PPM-type phosphatase" evidence="1">
    <location>
        <begin position="18"/>
        <end position="248"/>
    </location>
</feature>
<dbReference type="Proteomes" id="UP001595445">
    <property type="component" value="Unassembled WGS sequence"/>
</dbReference>
<dbReference type="Gene3D" id="3.60.40.10">
    <property type="entry name" value="PPM-type phosphatase domain"/>
    <property type="match status" value="1"/>
</dbReference>
<dbReference type="SUPFAM" id="SSF81606">
    <property type="entry name" value="PP2C-like"/>
    <property type="match status" value="1"/>
</dbReference>
<name>A0ABV7DU76_9RHOB</name>
<dbReference type="GO" id="GO:0004722">
    <property type="term" value="F:protein serine/threonine phosphatase activity"/>
    <property type="evidence" value="ECO:0007669"/>
    <property type="project" value="UniProtKB-EC"/>
</dbReference>
<dbReference type="InterPro" id="IPR036457">
    <property type="entry name" value="PPM-type-like_dom_sf"/>
</dbReference>
<protein>
    <submittedName>
        <fullName evidence="2">PP2C family protein-serine/threonine phosphatase</fullName>
        <ecNumber evidence="2">3.1.3.16</ecNumber>
    </submittedName>
</protein>
<dbReference type="SMART" id="SM00331">
    <property type="entry name" value="PP2C_SIG"/>
    <property type="match status" value="1"/>
</dbReference>
<dbReference type="EMBL" id="JBHRSM010000019">
    <property type="protein sequence ID" value="MFC3086597.1"/>
    <property type="molecule type" value="Genomic_DNA"/>
</dbReference>